<gene>
    <name evidence="2" type="ORF">LY89DRAFT_120136</name>
</gene>
<sequence>MSALPHTPLSIEPEFLAIPSKPQSPICFTFFPAINSQTSTSSVQHLIVFINGLGLPAASWLPSISLLRSQPSCPTIITYDRFGQGLTTSRDPLDGTSGKELGHDFLDVATDLHEIILTISTKKLGLNASDVAHGGKLHLLLVGASIGAPIARLYVQHHPGTVAGMILLDSNIANVNYSDFLPDPSSPDFDPKKMLGEDCTLEQYREARAKLVAMFDLNVKNPEMLDRTTSPKLLPHADKPALKGVGGVGLRLMIVGHDPETFAEMSFQMMGTPRTLSRITNAYWAEYNQGLTKITDEKLSGPVIIANGCGHFIQKDDPIFVADTIMNMIKALEW</sequence>
<dbReference type="Proteomes" id="UP000070700">
    <property type="component" value="Unassembled WGS sequence"/>
</dbReference>
<name>A0A194X4G5_MOLSC</name>
<dbReference type="GeneID" id="28814865"/>
<reference evidence="2 3" key="1">
    <citation type="submission" date="2015-10" db="EMBL/GenBank/DDBJ databases">
        <title>Full genome of DAOMC 229536 Phialocephala scopiformis, a fungal endophyte of spruce producing the potent anti-insectan compound rugulosin.</title>
        <authorList>
            <consortium name="DOE Joint Genome Institute"/>
            <person name="Walker A.K."/>
            <person name="Frasz S.L."/>
            <person name="Seifert K.A."/>
            <person name="Miller J.D."/>
            <person name="Mondo S.J."/>
            <person name="Labutti K."/>
            <person name="Lipzen A."/>
            <person name="Dockter R."/>
            <person name="Kennedy M."/>
            <person name="Grigoriev I.V."/>
            <person name="Spatafora J.W."/>
        </authorList>
    </citation>
    <scope>NUCLEOTIDE SEQUENCE [LARGE SCALE GENOMIC DNA]</scope>
    <source>
        <strain evidence="2 3">CBS 120377</strain>
    </source>
</reference>
<dbReference type="OrthoDB" id="3466836at2759"/>
<evidence type="ECO:0000259" key="1">
    <source>
        <dbReference type="Pfam" id="PF12697"/>
    </source>
</evidence>
<dbReference type="InParanoid" id="A0A194X4G5"/>
<dbReference type="InterPro" id="IPR050266">
    <property type="entry name" value="AB_hydrolase_sf"/>
</dbReference>
<dbReference type="RefSeq" id="XP_018069072.1">
    <property type="nucleotide sequence ID" value="XM_018205139.1"/>
</dbReference>
<dbReference type="Gene3D" id="3.40.50.1820">
    <property type="entry name" value="alpha/beta hydrolase"/>
    <property type="match status" value="1"/>
</dbReference>
<keyword evidence="3" id="KW-1185">Reference proteome</keyword>
<organism evidence="2 3">
    <name type="scientific">Mollisia scopiformis</name>
    <name type="common">Conifer needle endophyte fungus</name>
    <name type="synonym">Phialocephala scopiformis</name>
    <dbReference type="NCBI Taxonomy" id="149040"/>
    <lineage>
        <taxon>Eukaryota</taxon>
        <taxon>Fungi</taxon>
        <taxon>Dikarya</taxon>
        <taxon>Ascomycota</taxon>
        <taxon>Pezizomycotina</taxon>
        <taxon>Leotiomycetes</taxon>
        <taxon>Helotiales</taxon>
        <taxon>Mollisiaceae</taxon>
        <taxon>Mollisia</taxon>
    </lineage>
</organism>
<dbReference type="InterPro" id="IPR000073">
    <property type="entry name" value="AB_hydrolase_1"/>
</dbReference>
<accession>A0A194X4G5</accession>
<proteinExistence type="predicted"/>
<dbReference type="GO" id="GO:0016020">
    <property type="term" value="C:membrane"/>
    <property type="evidence" value="ECO:0007669"/>
    <property type="project" value="TreeGrafter"/>
</dbReference>
<dbReference type="AlphaFoldDB" id="A0A194X4G5"/>
<dbReference type="KEGG" id="psco:LY89DRAFT_120136"/>
<dbReference type="SUPFAM" id="SSF53474">
    <property type="entry name" value="alpha/beta-Hydrolases"/>
    <property type="match status" value="1"/>
</dbReference>
<dbReference type="Pfam" id="PF12697">
    <property type="entry name" value="Abhydrolase_6"/>
    <property type="match status" value="1"/>
</dbReference>
<dbReference type="PANTHER" id="PTHR43798">
    <property type="entry name" value="MONOACYLGLYCEROL LIPASE"/>
    <property type="match status" value="1"/>
</dbReference>
<dbReference type="EMBL" id="KQ947419">
    <property type="protein sequence ID" value="KUJ14717.1"/>
    <property type="molecule type" value="Genomic_DNA"/>
</dbReference>
<evidence type="ECO:0000313" key="2">
    <source>
        <dbReference type="EMBL" id="KUJ14717.1"/>
    </source>
</evidence>
<evidence type="ECO:0000313" key="3">
    <source>
        <dbReference type="Proteomes" id="UP000070700"/>
    </source>
</evidence>
<feature type="domain" description="AB hydrolase-1" evidence="1">
    <location>
        <begin position="47"/>
        <end position="323"/>
    </location>
</feature>
<dbReference type="InterPro" id="IPR029058">
    <property type="entry name" value="AB_hydrolase_fold"/>
</dbReference>
<protein>
    <recommendedName>
        <fullName evidence="1">AB hydrolase-1 domain-containing protein</fullName>
    </recommendedName>
</protein>
<dbReference type="PANTHER" id="PTHR43798:SF33">
    <property type="entry name" value="HYDROLASE, PUTATIVE (AFU_ORTHOLOGUE AFUA_2G14860)-RELATED"/>
    <property type="match status" value="1"/>
</dbReference>